<evidence type="ECO:0000256" key="2">
    <source>
        <dbReference type="SAM" id="Phobius"/>
    </source>
</evidence>
<evidence type="ECO:0000259" key="4">
    <source>
        <dbReference type="SMART" id="SM00722"/>
    </source>
</evidence>
<dbReference type="SMART" id="SM00722">
    <property type="entry name" value="CASH"/>
    <property type="match status" value="1"/>
</dbReference>
<dbReference type="InterPro" id="IPR026464">
    <property type="entry name" value="NosD_copper_fam"/>
</dbReference>
<reference evidence="5 6" key="1">
    <citation type="submission" date="2023-07" db="EMBL/GenBank/DDBJ databases">
        <title>Genomic Encyclopedia of Type Strains, Phase IV (KMG-IV): sequencing the most valuable type-strain genomes for metagenomic binning, comparative biology and taxonomic classification.</title>
        <authorList>
            <person name="Goeker M."/>
        </authorList>
    </citation>
    <scope>NUCLEOTIDE SEQUENCE [LARGE SCALE GENOMIC DNA]</scope>
    <source>
        <strain evidence="5 6">DSM 23948</strain>
    </source>
</reference>
<dbReference type="InterPro" id="IPR012334">
    <property type="entry name" value="Pectin_lyas_fold"/>
</dbReference>
<proteinExistence type="predicted"/>
<dbReference type="NCBIfam" id="TIGR04247">
    <property type="entry name" value="NosD_copper_fam"/>
    <property type="match status" value="1"/>
</dbReference>
<dbReference type="InterPro" id="IPR007742">
    <property type="entry name" value="NosD_dom"/>
</dbReference>
<evidence type="ECO:0000313" key="6">
    <source>
        <dbReference type="Proteomes" id="UP001231362"/>
    </source>
</evidence>
<sequence length="444" mass="50252">MRKQIIFWIWGICAYFSLGFVHNAQANTLDLQDHIDRAQEGATIQLKQGVYKGPITITKPITIRGEPGVVIDGGQRGNVITISTDHVTLSDLTILHSGKGNEVSGIFLNKANHVHLVNNHLENVHFGIYIKNGTNNEVVGNVIKSYDDHFSARGNGIHIFKGKDNRIANNEIRQVQDGIYFDFSTEVEVTHNVIVDSRYGMHFMYSNHITATNNVIKRNITGLMVMDSSNITFLDNAISEQFHFRGFGVLIYQSKNILLKQNEIIRNSVAVSFEKAENTEVSRNIIAANQVGLEFRRENKNNLFFENNFVANILSANVGNTSLSLDNGEKGNYWDDYRSFDITGDLIGEIPYKAGSIYDHLLQRQPLWQFFFESPAIQIWSRAETMFPSFGVAEVYDNKPLVEPLDLKRNGEIKENNRSFSLLLLSLTLIGSALLIIYKGRKYR</sequence>
<dbReference type="InterPro" id="IPR006633">
    <property type="entry name" value="Carb-bd_sugar_hydrolysis-dom"/>
</dbReference>
<organism evidence="5 6">
    <name type="scientific">Anoxybacillus andreesenii</name>
    <dbReference type="NCBI Taxonomy" id="1325932"/>
    <lineage>
        <taxon>Bacteria</taxon>
        <taxon>Bacillati</taxon>
        <taxon>Bacillota</taxon>
        <taxon>Bacilli</taxon>
        <taxon>Bacillales</taxon>
        <taxon>Anoxybacillaceae</taxon>
        <taxon>Anoxybacillus</taxon>
    </lineage>
</organism>
<feature type="domain" description="Carbohydrate-binding/sugar hydrolysis" evidence="4">
    <location>
        <begin position="38"/>
        <end position="182"/>
    </location>
</feature>
<dbReference type="Proteomes" id="UP001231362">
    <property type="component" value="Unassembled WGS sequence"/>
</dbReference>
<feature type="chain" id="PRO_5046942748" evidence="3">
    <location>
        <begin position="27"/>
        <end position="444"/>
    </location>
</feature>
<dbReference type="InterPro" id="IPR006626">
    <property type="entry name" value="PbH1"/>
</dbReference>
<gene>
    <name evidence="5" type="ORF">J2S07_001167</name>
</gene>
<dbReference type="InterPro" id="IPR011050">
    <property type="entry name" value="Pectin_lyase_fold/virulence"/>
</dbReference>
<keyword evidence="2" id="KW-1133">Transmembrane helix</keyword>
<keyword evidence="6" id="KW-1185">Reference proteome</keyword>
<keyword evidence="3" id="KW-0732">Signal</keyword>
<feature type="transmembrane region" description="Helical" evidence="2">
    <location>
        <begin position="419"/>
        <end position="438"/>
    </location>
</feature>
<keyword evidence="1" id="KW-0677">Repeat</keyword>
<dbReference type="InterPro" id="IPR051550">
    <property type="entry name" value="SCF-Subunits/Alg-Epimerases"/>
</dbReference>
<dbReference type="PANTHER" id="PTHR22990">
    <property type="entry name" value="F-BOX ONLY PROTEIN"/>
    <property type="match status" value="1"/>
</dbReference>
<feature type="signal peptide" evidence="3">
    <location>
        <begin position="1"/>
        <end position="26"/>
    </location>
</feature>
<accession>A0ABT9V1P3</accession>
<name>A0ABT9V1P3_9BACL</name>
<evidence type="ECO:0000313" key="5">
    <source>
        <dbReference type="EMBL" id="MDQ0154863.1"/>
    </source>
</evidence>
<protein>
    <submittedName>
        <fullName evidence="5">Nitrous oxidase accessory protein</fullName>
    </submittedName>
</protein>
<evidence type="ECO:0000256" key="3">
    <source>
        <dbReference type="SAM" id="SignalP"/>
    </source>
</evidence>
<dbReference type="RefSeq" id="WP_307149447.1">
    <property type="nucleotide sequence ID" value="NZ_JAUSTU010000004.1"/>
</dbReference>
<dbReference type="Pfam" id="PF05048">
    <property type="entry name" value="NosD"/>
    <property type="match status" value="1"/>
</dbReference>
<evidence type="ECO:0000256" key="1">
    <source>
        <dbReference type="ARBA" id="ARBA00022737"/>
    </source>
</evidence>
<dbReference type="Gene3D" id="2.160.20.10">
    <property type="entry name" value="Single-stranded right-handed beta-helix, Pectin lyase-like"/>
    <property type="match status" value="2"/>
</dbReference>
<dbReference type="SUPFAM" id="SSF51126">
    <property type="entry name" value="Pectin lyase-like"/>
    <property type="match status" value="1"/>
</dbReference>
<dbReference type="EMBL" id="JAUSTU010000004">
    <property type="protein sequence ID" value="MDQ0154863.1"/>
    <property type="molecule type" value="Genomic_DNA"/>
</dbReference>
<comment type="caution">
    <text evidence="5">The sequence shown here is derived from an EMBL/GenBank/DDBJ whole genome shotgun (WGS) entry which is preliminary data.</text>
</comment>
<dbReference type="SMART" id="SM00710">
    <property type="entry name" value="PbH1"/>
    <property type="match status" value="9"/>
</dbReference>
<keyword evidence="2" id="KW-0812">Transmembrane</keyword>
<keyword evidence="2" id="KW-0472">Membrane</keyword>
<dbReference type="PANTHER" id="PTHR22990:SF15">
    <property type="entry name" value="F-BOX ONLY PROTEIN 10"/>
    <property type="match status" value="1"/>
</dbReference>